<dbReference type="CDD" id="cd00207">
    <property type="entry name" value="fer2"/>
    <property type="match status" value="1"/>
</dbReference>
<dbReference type="GO" id="GO:0046872">
    <property type="term" value="F:metal ion binding"/>
    <property type="evidence" value="ECO:0007669"/>
    <property type="project" value="UniProtKB-KW"/>
</dbReference>
<evidence type="ECO:0000256" key="5">
    <source>
        <dbReference type="ARBA" id="ARBA00023014"/>
    </source>
</evidence>
<evidence type="ECO:0000259" key="7">
    <source>
        <dbReference type="PROSITE" id="PS51085"/>
    </source>
</evidence>
<dbReference type="Proteomes" id="UP000006671">
    <property type="component" value="Unassembled WGS sequence"/>
</dbReference>
<dbReference type="GeneID" id="8857906"/>
<keyword evidence="9" id="KW-1185">Reference proteome</keyword>
<evidence type="ECO:0000256" key="6">
    <source>
        <dbReference type="ARBA" id="ARBA00034078"/>
    </source>
</evidence>
<feature type="domain" description="2Fe-2S ferredoxin-type" evidence="7">
    <location>
        <begin position="2"/>
        <end position="112"/>
    </location>
</feature>
<dbReference type="InParanoid" id="D2VYU0"/>
<keyword evidence="5" id="KW-0411">Iron-sulfur</keyword>
<evidence type="ECO:0000256" key="3">
    <source>
        <dbReference type="ARBA" id="ARBA00022723"/>
    </source>
</evidence>
<dbReference type="InterPro" id="IPR012675">
    <property type="entry name" value="Beta-grasp_dom_sf"/>
</dbReference>
<evidence type="ECO:0000256" key="1">
    <source>
        <dbReference type="ARBA" id="ARBA00010914"/>
    </source>
</evidence>
<keyword evidence="2" id="KW-0001">2Fe-2S</keyword>
<keyword evidence="3" id="KW-0479">Metal-binding</keyword>
<dbReference type="RefSeq" id="XP_002670711.1">
    <property type="nucleotide sequence ID" value="XM_002670665.1"/>
</dbReference>
<dbReference type="EMBL" id="GG738912">
    <property type="protein sequence ID" value="EFC37967.1"/>
    <property type="molecule type" value="Genomic_DNA"/>
</dbReference>
<dbReference type="OrthoDB" id="5987010at2759"/>
<dbReference type="GO" id="GO:0009055">
    <property type="term" value="F:electron transfer activity"/>
    <property type="evidence" value="ECO:0007669"/>
    <property type="project" value="TreeGrafter"/>
</dbReference>
<dbReference type="GO" id="GO:0140647">
    <property type="term" value="P:P450-containing electron transport chain"/>
    <property type="evidence" value="ECO:0007669"/>
    <property type="project" value="InterPro"/>
</dbReference>
<dbReference type="PANTHER" id="PTHR23426">
    <property type="entry name" value="FERREDOXIN/ADRENODOXIN"/>
    <property type="match status" value="1"/>
</dbReference>
<dbReference type="Pfam" id="PF00111">
    <property type="entry name" value="Fer2"/>
    <property type="match status" value="1"/>
</dbReference>
<comment type="similarity">
    <text evidence="1">Belongs to the adrenodoxin/putidaredoxin family.</text>
</comment>
<accession>D2VYU0</accession>
<dbReference type="GO" id="GO:0005739">
    <property type="term" value="C:mitochondrion"/>
    <property type="evidence" value="ECO:0007669"/>
    <property type="project" value="TreeGrafter"/>
</dbReference>
<evidence type="ECO:0000313" key="8">
    <source>
        <dbReference type="EMBL" id="EFC37967.1"/>
    </source>
</evidence>
<gene>
    <name evidence="8" type="ORF">NAEGRDRAFT_74240</name>
</gene>
<keyword evidence="4" id="KW-0408">Iron</keyword>
<name>D2VYU0_NAEGR</name>
<evidence type="ECO:0000256" key="2">
    <source>
        <dbReference type="ARBA" id="ARBA00022714"/>
    </source>
</evidence>
<dbReference type="InterPro" id="IPR001055">
    <property type="entry name" value="Adrenodoxin-like"/>
</dbReference>
<dbReference type="VEuPathDB" id="AmoebaDB:NAEGRDRAFT_74240"/>
<dbReference type="InterPro" id="IPR001041">
    <property type="entry name" value="2Fe-2S_ferredoxin-type"/>
</dbReference>
<organism evidence="9">
    <name type="scientific">Naegleria gruberi</name>
    <name type="common">Amoeba</name>
    <dbReference type="NCBI Taxonomy" id="5762"/>
    <lineage>
        <taxon>Eukaryota</taxon>
        <taxon>Discoba</taxon>
        <taxon>Heterolobosea</taxon>
        <taxon>Tetramitia</taxon>
        <taxon>Eutetramitia</taxon>
        <taxon>Vahlkampfiidae</taxon>
        <taxon>Naegleria</taxon>
    </lineage>
</organism>
<dbReference type="KEGG" id="ngr:NAEGRDRAFT_74240"/>
<dbReference type="eggNOG" id="ENOG502S475">
    <property type="taxonomic scope" value="Eukaryota"/>
</dbReference>
<evidence type="ECO:0000256" key="4">
    <source>
        <dbReference type="ARBA" id="ARBA00023004"/>
    </source>
</evidence>
<dbReference type="OMA" id="FDGFWGQ"/>
<dbReference type="GO" id="GO:0051537">
    <property type="term" value="F:2 iron, 2 sulfur cluster binding"/>
    <property type="evidence" value="ECO:0007669"/>
    <property type="project" value="UniProtKB-KW"/>
</dbReference>
<dbReference type="STRING" id="5762.D2VYU0"/>
<dbReference type="SUPFAM" id="SSF54292">
    <property type="entry name" value="2Fe-2S ferredoxin-like"/>
    <property type="match status" value="1"/>
</dbReference>
<reference evidence="8 9" key="1">
    <citation type="journal article" date="2010" name="Cell">
        <title>The genome of Naegleria gruberi illuminates early eukaryotic versatility.</title>
        <authorList>
            <person name="Fritz-Laylin L.K."/>
            <person name="Prochnik S.E."/>
            <person name="Ginger M.L."/>
            <person name="Dacks J.B."/>
            <person name="Carpenter M.L."/>
            <person name="Field M.C."/>
            <person name="Kuo A."/>
            <person name="Paredez A."/>
            <person name="Chapman J."/>
            <person name="Pham J."/>
            <person name="Shu S."/>
            <person name="Neupane R."/>
            <person name="Cipriano M."/>
            <person name="Mancuso J."/>
            <person name="Tu H."/>
            <person name="Salamov A."/>
            <person name="Lindquist E."/>
            <person name="Shapiro H."/>
            <person name="Lucas S."/>
            <person name="Grigoriev I.V."/>
            <person name="Cande W.Z."/>
            <person name="Fulton C."/>
            <person name="Rokhsar D.S."/>
            <person name="Dawson S.C."/>
        </authorList>
    </citation>
    <scope>NUCLEOTIDE SEQUENCE [LARGE SCALE GENOMIC DNA]</scope>
    <source>
        <strain evidence="8 9">NEG-M</strain>
    </source>
</reference>
<dbReference type="Gene3D" id="3.10.20.30">
    <property type="match status" value="1"/>
</dbReference>
<dbReference type="PROSITE" id="PS51085">
    <property type="entry name" value="2FE2S_FER_2"/>
    <property type="match status" value="1"/>
</dbReference>
<comment type="cofactor">
    <cofactor evidence="6">
        <name>[2Fe-2S] cluster</name>
        <dbReference type="ChEBI" id="CHEBI:190135"/>
    </cofactor>
</comment>
<protein>
    <submittedName>
        <fullName evidence="8">Predicted protein</fullName>
    </submittedName>
</protein>
<evidence type="ECO:0000313" key="9">
    <source>
        <dbReference type="Proteomes" id="UP000006671"/>
    </source>
</evidence>
<dbReference type="AlphaFoldDB" id="D2VYU0"/>
<dbReference type="PANTHER" id="PTHR23426:SF65">
    <property type="entry name" value="FERREDOXIN-2, MITOCHONDRIAL"/>
    <property type="match status" value="1"/>
</dbReference>
<sequence>MSKVKHIIKTSLKTFEVASGTNLRAALVENGIPLYNGKTETFNCGGNGTCGTCAVQVLDIDEKTSVKDSMKRTSGEEMRLKLPPHFNKNQDIRLACQCQVTQDVSVQKFDGVCGHKFDKTKW</sequence>
<proteinExistence type="inferred from homology"/>
<dbReference type="InterPro" id="IPR036010">
    <property type="entry name" value="2Fe-2S_ferredoxin-like_sf"/>
</dbReference>